<keyword evidence="2" id="KW-1185">Reference proteome</keyword>
<dbReference type="Proteomes" id="UP000600547">
    <property type="component" value="Unassembled WGS sequence"/>
</dbReference>
<protein>
    <submittedName>
        <fullName evidence="1">Uncharacterized protein</fullName>
    </submittedName>
</protein>
<comment type="caution">
    <text evidence="1">The sequence shown here is derived from an EMBL/GenBank/DDBJ whole genome shotgun (WGS) entry which is preliminary data.</text>
</comment>
<name>A0A8H9GX50_9DEIO</name>
<accession>A0A8H9GX50</accession>
<dbReference type="RefSeq" id="WP_189062831.1">
    <property type="nucleotide sequence ID" value="NZ_BMQG01000024.1"/>
</dbReference>
<dbReference type="AlphaFoldDB" id="A0A8H9GX50"/>
<gene>
    <name evidence="1" type="ORF">GCM10008956_37160</name>
</gene>
<evidence type="ECO:0000313" key="2">
    <source>
        <dbReference type="Proteomes" id="UP000600547"/>
    </source>
</evidence>
<evidence type="ECO:0000313" key="1">
    <source>
        <dbReference type="EMBL" id="GGM58123.1"/>
    </source>
</evidence>
<sequence length="358" mass="39365">MTSTAQEDLLSAQARLVNAQADALELQLKEASDPKPPQPVKDLKDLKDALPIVPAPTVATGVTFADSYLIGTSYVYEMLPQAVQELKSAIYSAEYTAQKGQDFKLIYIDDDLSLLAAKYHSLWFRIQTAYSLYESLSSPPANPGSKSFAPAAIALGGGVLALQAVGSTLNAVAGIAQVFAVKKSVKSSEVTLEKRTFDDLLRAELERDGRNSAIQVPVISWDFEVAAEMPTARLHNAVLRLSELANRDTMRTAEGKELRASYLSELTSIIKEFQEFGFKNSMIIENLAEILKDDVYRLVYADLVHASVSVATKDSAWKHNTEVSLHPAIVMSFTMLDKEGRVIQSGVKVTRKRIEHWV</sequence>
<proteinExistence type="predicted"/>
<reference evidence="2" key="1">
    <citation type="journal article" date="2019" name="Int. J. Syst. Evol. Microbiol.">
        <title>The Global Catalogue of Microorganisms (GCM) 10K type strain sequencing project: providing services to taxonomists for standard genome sequencing and annotation.</title>
        <authorList>
            <consortium name="The Broad Institute Genomics Platform"/>
            <consortium name="The Broad Institute Genome Sequencing Center for Infectious Disease"/>
            <person name="Wu L."/>
            <person name="Ma J."/>
        </authorList>
    </citation>
    <scope>NUCLEOTIDE SEQUENCE [LARGE SCALE GENOMIC DNA]</scope>
    <source>
        <strain evidence="2">JCM 31047</strain>
    </source>
</reference>
<dbReference type="EMBL" id="BMQG01000024">
    <property type="protein sequence ID" value="GGM58123.1"/>
    <property type="molecule type" value="Genomic_DNA"/>
</dbReference>
<organism evidence="1 2">
    <name type="scientific">Deinococcus arenae</name>
    <dbReference type="NCBI Taxonomy" id="1452751"/>
    <lineage>
        <taxon>Bacteria</taxon>
        <taxon>Thermotogati</taxon>
        <taxon>Deinococcota</taxon>
        <taxon>Deinococci</taxon>
        <taxon>Deinococcales</taxon>
        <taxon>Deinococcaceae</taxon>
        <taxon>Deinococcus</taxon>
    </lineage>
</organism>